<evidence type="ECO:0000256" key="11">
    <source>
        <dbReference type="ARBA" id="ARBA00023317"/>
    </source>
</evidence>
<protein>
    <recommendedName>
        <fullName evidence="3">phosphatidylserine decarboxylase</fullName>
        <ecNumber evidence="3">4.1.1.65</ecNumber>
    </recommendedName>
</protein>
<evidence type="ECO:0000256" key="9">
    <source>
        <dbReference type="ARBA" id="ARBA00023239"/>
    </source>
</evidence>
<keyword evidence="14" id="KW-1185">Reference proteome</keyword>
<comment type="pathway">
    <text evidence="2">Lipid metabolism.</text>
</comment>
<name>A0ABT1XK49_9BURK</name>
<keyword evidence="7" id="KW-0865">Zymogen</keyword>
<evidence type="ECO:0000256" key="8">
    <source>
        <dbReference type="ARBA" id="ARBA00023209"/>
    </source>
</evidence>
<evidence type="ECO:0000256" key="6">
    <source>
        <dbReference type="ARBA" id="ARBA00023098"/>
    </source>
</evidence>
<dbReference type="GO" id="GO:0004609">
    <property type="term" value="F:phosphatidylserine decarboxylase activity"/>
    <property type="evidence" value="ECO:0007669"/>
    <property type="project" value="UniProtKB-EC"/>
</dbReference>
<keyword evidence="10" id="KW-1208">Phospholipid metabolism</keyword>
<evidence type="ECO:0000256" key="3">
    <source>
        <dbReference type="ARBA" id="ARBA00012243"/>
    </source>
</evidence>
<dbReference type="EC" id="4.1.1.65" evidence="3"/>
<dbReference type="Proteomes" id="UP001165267">
    <property type="component" value="Unassembled WGS sequence"/>
</dbReference>
<evidence type="ECO:0000256" key="2">
    <source>
        <dbReference type="ARBA" id="ARBA00005189"/>
    </source>
</evidence>
<evidence type="ECO:0000256" key="12">
    <source>
        <dbReference type="ARBA" id="ARBA00024326"/>
    </source>
</evidence>
<evidence type="ECO:0000256" key="5">
    <source>
        <dbReference type="ARBA" id="ARBA00022793"/>
    </source>
</evidence>
<dbReference type="PANTHER" id="PTHR10067">
    <property type="entry name" value="PHOSPHATIDYLSERINE DECARBOXYLASE"/>
    <property type="match status" value="1"/>
</dbReference>
<comment type="cofactor">
    <cofactor evidence="1">
        <name>pyruvate</name>
        <dbReference type="ChEBI" id="CHEBI:15361"/>
    </cofactor>
</comment>
<comment type="pathway">
    <text evidence="12">Phospholipid metabolism; phosphatidylethanolamine biosynthesis.</text>
</comment>
<organism evidence="13 14">
    <name type="scientific">Limnobacter parvus</name>
    <dbReference type="NCBI Taxonomy" id="2939690"/>
    <lineage>
        <taxon>Bacteria</taxon>
        <taxon>Pseudomonadati</taxon>
        <taxon>Pseudomonadota</taxon>
        <taxon>Betaproteobacteria</taxon>
        <taxon>Burkholderiales</taxon>
        <taxon>Burkholderiaceae</taxon>
        <taxon>Limnobacter</taxon>
    </lineage>
</organism>
<sequence length="284" mass="31972">MRSQPPVSRLELQESANFILTNRIPRLFSSWFMGKISKIKYPWFAQPALWVWRKCADLSLHEAQKQQFNSIHDCFTRALKPGARPVAENALGTSPCDGILGAHGLVENGCLLQVKGFPYAIEELLVDPDLAMKYHGHRYVTIRITASMYHRMHSPLDGVVDQVDYIHGDTWNVNPVALKRVEKLFCKNERAVLSGKTVQGESFAIVPVAAILVAGIRLHCTGRVFDQNDRGPQRVRTHTPIKKGEELGWFEHGSTIVLLVPPSWKIVPDLEEGSRLLMGQALFE</sequence>
<dbReference type="PANTHER" id="PTHR10067:SF6">
    <property type="entry name" value="PHOSPHATIDYLSERINE DECARBOXYLASE PROENZYME, MITOCHONDRIAL"/>
    <property type="match status" value="1"/>
</dbReference>
<dbReference type="Pfam" id="PF02666">
    <property type="entry name" value="PS_Dcarbxylase"/>
    <property type="match status" value="1"/>
</dbReference>
<reference evidence="13" key="1">
    <citation type="submission" date="2022-07" db="EMBL/GenBank/DDBJ databases">
        <authorList>
            <person name="Xamxidin M."/>
        </authorList>
    </citation>
    <scope>NUCLEOTIDE SEQUENCE</scope>
    <source>
        <strain evidence="13">YS8-69</strain>
    </source>
</reference>
<gene>
    <name evidence="13" type="primary">asd</name>
    <name evidence="13" type="ORF">NSP04_13560</name>
</gene>
<evidence type="ECO:0000313" key="13">
    <source>
        <dbReference type="EMBL" id="MCR2747672.1"/>
    </source>
</evidence>
<accession>A0ABT1XK49</accession>
<dbReference type="NCBIfam" id="TIGR00163">
    <property type="entry name" value="PS_decarb"/>
    <property type="match status" value="1"/>
</dbReference>
<evidence type="ECO:0000256" key="7">
    <source>
        <dbReference type="ARBA" id="ARBA00023145"/>
    </source>
</evidence>
<dbReference type="EMBL" id="JANKHG010000026">
    <property type="protein sequence ID" value="MCR2747672.1"/>
    <property type="molecule type" value="Genomic_DNA"/>
</dbReference>
<evidence type="ECO:0000256" key="4">
    <source>
        <dbReference type="ARBA" id="ARBA00022516"/>
    </source>
</evidence>
<comment type="caution">
    <text evidence="13">The sequence shown here is derived from an EMBL/GenBank/DDBJ whole genome shotgun (WGS) entry which is preliminary data.</text>
</comment>
<keyword evidence="8" id="KW-0594">Phospholipid biosynthesis</keyword>
<dbReference type="InterPro" id="IPR003817">
    <property type="entry name" value="PS_Dcarbxylase"/>
</dbReference>
<dbReference type="RefSeq" id="WP_257512891.1">
    <property type="nucleotide sequence ID" value="NZ_JANKHG010000026.1"/>
</dbReference>
<keyword evidence="6" id="KW-0443">Lipid metabolism</keyword>
<evidence type="ECO:0000256" key="1">
    <source>
        <dbReference type="ARBA" id="ARBA00001928"/>
    </source>
</evidence>
<keyword evidence="4" id="KW-0444">Lipid biosynthesis</keyword>
<dbReference type="InterPro" id="IPR033177">
    <property type="entry name" value="PSD-B"/>
</dbReference>
<evidence type="ECO:0000313" key="14">
    <source>
        <dbReference type="Proteomes" id="UP001165267"/>
    </source>
</evidence>
<keyword evidence="5" id="KW-0210">Decarboxylase</keyword>
<keyword evidence="9 13" id="KW-0456">Lyase</keyword>
<keyword evidence="11" id="KW-0670">Pyruvate</keyword>
<proteinExistence type="predicted"/>
<evidence type="ECO:0000256" key="10">
    <source>
        <dbReference type="ARBA" id="ARBA00023264"/>
    </source>
</evidence>